<dbReference type="EMBL" id="JAVHNR010000001">
    <property type="protein sequence ID" value="KAK6355672.1"/>
    <property type="molecule type" value="Genomic_DNA"/>
</dbReference>
<comment type="caution">
    <text evidence="2">The sequence shown here is derived from an EMBL/GenBank/DDBJ whole genome shotgun (WGS) entry which is preliminary data.</text>
</comment>
<sequence>MRSRSLFRASLNPEKSIKPVRTSSLDRRTFLEPPRLTKSNSGSSARSESSVRPGLSAKPVSSLRSFFSNPSRKQPVPKNSGRGILDLPSEVIQYVLSYSDISVSDRINLSQTCSALQFCVLQSIYKNFELKIAYRREPQFKLLVHKKGNSEVFNTFNRYKHMIRTLRIVFEDVTDQVAGYSRTLYRNGEYTYSELELDDLFWLLSGCGQVRSFGIIAPKGTPFNFNLALKLVQYAISNIPRLDDLKIQCRPCKFDLFDFLDGLVSEEETKFATLESLDVSFHGLVDGNSANDKIFEALYMALGSSKEHITRLQLSVATDEGPQKIAQCCSLHRPFDHKQPMLDVAAGIQFPRAYQVELGVGGVFKCPERWLGVDYYNITKLVIRSYLKEHIFDIKAYLGMWRFQNVKVLELYYQSENRNEETVWAFAKEMIPLFRNLSKAKIGETWSEVFRYCGVKSSALKIATAVYMYMPQQGAGSMGSPYTLKRLYYHEDVKIGHLISG</sequence>
<reference evidence="2 3" key="1">
    <citation type="submission" date="2019-10" db="EMBL/GenBank/DDBJ databases">
        <authorList>
            <person name="Palmer J.M."/>
        </authorList>
    </citation>
    <scope>NUCLEOTIDE SEQUENCE [LARGE SCALE GENOMIC DNA]</scope>
    <source>
        <strain evidence="2 3">TWF718</strain>
    </source>
</reference>
<gene>
    <name evidence="2" type="ORF">TWF718_000065</name>
</gene>
<proteinExistence type="predicted"/>
<keyword evidence="3" id="KW-1185">Reference proteome</keyword>
<dbReference type="SUPFAM" id="SSF81383">
    <property type="entry name" value="F-box domain"/>
    <property type="match status" value="1"/>
</dbReference>
<evidence type="ECO:0000256" key="1">
    <source>
        <dbReference type="SAM" id="MobiDB-lite"/>
    </source>
</evidence>
<feature type="compositionally biased region" description="Polar residues" evidence="1">
    <location>
        <begin position="62"/>
        <end position="72"/>
    </location>
</feature>
<evidence type="ECO:0008006" key="4">
    <source>
        <dbReference type="Google" id="ProtNLM"/>
    </source>
</evidence>
<name>A0AAN8MTC6_9PEZI</name>
<feature type="compositionally biased region" description="Low complexity" evidence="1">
    <location>
        <begin position="39"/>
        <end position="50"/>
    </location>
</feature>
<feature type="region of interest" description="Disordered" evidence="1">
    <location>
        <begin position="1"/>
        <end position="81"/>
    </location>
</feature>
<protein>
    <recommendedName>
        <fullName evidence="4">F-box domain-containing protein</fullName>
    </recommendedName>
</protein>
<dbReference type="AlphaFoldDB" id="A0AAN8MTC6"/>
<dbReference type="InterPro" id="IPR036047">
    <property type="entry name" value="F-box-like_dom_sf"/>
</dbReference>
<accession>A0AAN8MTC6</accession>
<evidence type="ECO:0000313" key="2">
    <source>
        <dbReference type="EMBL" id="KAK6355672.1"/>
    </source>
</evidence>
<dbReference type="Proteomes" id="UP001313282">
    <property type="component" value="Unassembled WGS sequence"/>
</dbReference>
<organism evidence="2 3">
    <name type="scientific">Orbilia javanica</name>
    <dbReference type="NCBI Taxonomy" id="47235"/>
    <lineage>
        <taxon>Eukaryota</taxon>
        <taxon>Fungi</taxon>
        <taxon>Dikarya</taxon>
        <taxon>Ascomycota</taxon>
        <taxon>Pezizomycotina</taxon>
        <taxon>Orbiliomycetes</taxon>
        <taxon>Orbiliales</taxon>
        <taxon>Orbiliaceae</taxon>
        <taxon>Orbilia</taxon>
    </lineage>
</organism>
<evidence type="ECO:0000313" key="3">
    <source>
        <dbReference type="Proteomes" id="UP001313282"/>
    </source>
</evidence>